<evidence type="ECO:0000313" key="2">
    <source>
        <dbReference type="EMBL" id="CAL1411726.1"/>
    </source>
</evidence>
<sequence length="112" mass="13261">MEEVQSIKYYNDHSLLGCLFTDSRVTMTEIRDVVLTLWQVKGRLKVVMSKYGLFEFTLPSEEAKTWVLKRTPWLVQDKIPHLRSWTPSISKKLYDDLAMVPLRVQLWDTKED</sequence>
<feature type="domain" description="DUF4283" evidence="1">
    <location>
        <begin position="13"/>
        <end position="89"/>
    </location>
</feature>
<evidence type="ECO:0000313" key="3">
    <source>
        <dbReference type="Proteomes" id="UP001497516"/>
    </source>
</evidence>
<dbReference type="Pfam" id="PF14111">
    <property type="entry name" value="DUF4283"/>
    <property type="match status" value="1"/>
</dbReference>
<dbReference type="Proteomes" id="UP001497516">
    <property type="component" value="Chromosome 9"/>
</dbReference>
<evidence type="ECO:0000259" key="1">
    <source>
        <dbReference type="Pfam" id="PF14111"/>
    </source>
</evidence>
<dbReference type="EMBL" id="OZ034822">
    <property type="protein sequence ID" value="CAL1411726.1"/>
    <property type="molecule type" value="Genomic_DNA"/>
</dbReference>
<protein>
    <recommendedName>
        <fullName evidence="1">DUF4283 domain-containing protein</fullName>
    </recommendedName>
</protein>
<proteinExistence type="predicted"/>
<name>A0AAV2GLR9_9ROSI</name>
<organism evidence="2 3">
    <name type="scientific">Linum trigynum</name>
    <dbReference type="NCBI Taxonomy" id="586398"/>
    <lineage>
        <taxon>Eukaryota</taxon>
        <taxon>Viridiplantae</taxon>
        <taxon>Streptophyta</taxon>
        <taxon>Embryophyta</taxon>
        <taxon>Tracheophyta</taxon>
        <taxon>Spermatophyta</taxon>
        <taxon>Magnoliopsida</taxon>
        <taxon>eudicotyledons</taxon>
        <taxon>Gunneridae</taxon>
        <taxon>Pentapetalae</taxon>
        <taxon>rosids</taxon>
        <taxon>fabids</taxon>
        <taxon>Malpighiales</taxon>
        <taxon>Linaceae</taxon>
        <taxon>Linum</taxon>
    </lineage>
</organism>
<reference evidence="2 3" key="1">
    <citation type="submission" date="2024-04" db="EMBL/GenBank/DDBJ databases">
        <authorList>
            <person name="Fracassetti M."/>
        </authorList>
    </citation>
    <scope>NUCLEOTIDE SEQUENCE [LARGE SCALE GENOMIC DNA]</scope>
</reference>
<accession>A0AAV2GLR9</accession>
<dbReference type="AlphaFoldDB" id="A0AAV2GLR9"/>
<gene>
    <name evidence="2" type="ORF">LTRI10_LOCUS51066</name>
</gene>
<keyword evidence="3" id="KW-1185">Reference proteome</keyword>
<dbReference type="InterPro" id="IPR025558">
    <property type="entry name" value="DUF4283"/>
</dbReference>